<accession>A0A5J6X147</accession>
<sequence length="86" mass="9887">MPFFIDVEFLSGWRLFVVLSDGTTGVLDLSEWKMQPRCATLRDEREFARVAIDDHHALSWPGGPRLAAHEVYHRIRRDEGAPFSTC</sequence>
<dbReference type="RefSeq" id="WP_193002408.1">
    <property type="nucleotide sequence ID" value="NZ_CP040449.1"/>
</dbReference>
<dbReference type="InterPro" id="IPR018841">
    <property type="entry name" value="DUF2442"/>
</dbReference>
<dbReference type="SUPFAM" id="SSF143880">
    <property type="entry name" value="NE0471 N-terminal domain-like"/>
    <property type="match status" value="1"/>
</dbReference>
<protein>
    <submittedName>
        <fullName evidence="1">DUF2442 domain-containing protein</fullName>
    </submittedName>
</protein>
<keyword evidence="2" id="KW-1185">Reference proteome</keyword>
<evidence type="ECO:0000313" key="1">
    <source>
        <dbReference type="EMBL" id="QFI56087.1"/>
    </source>
</evidence>
<organism evidence="1 2">
    <name type="scientific">Aeromonas simiae</name>
    <dbReference type="NCBI Taxonomy" id="218936"/>
    <lineage>
        <taxon>Bacteria</taxon>
        <taxon>Pseudomonadati</taxon>
        <taxon>Pseudomonadota</taxon>
        <taxon>Gammaproteobacteria</taxon>
        <taxon>Aeromonadales</taxon>
        <taxon>Aeromonadaceae</taxon>
        <taxon>Aeromonas</taxon>
    </lineage>
</organism>
<dbReference type="InterPro" id="IPR036782">
    <property type="entry name" value="NE0471-like_N"/>
</dbReference>
<dbReference type="Proteomes" id="UP000594034">
    <property type="component" value="Chromosome"/>
</dbReference>
<dbReference type="AlphaFoldDB" id="A0A5J6X147"/>
<dbReference type="Gene3D" id="3.30.2020.10">
    <property type="entry name" value="NE0471-like N-terminal domain"/>
    <property type="match status" value="1"/>
</dbReference>
<gene>
    <name evidence="1" type="ORF">FE240_16255</name>
</gene>
<dbReference type="KEGG" id="asim:FE240_16255"/>
<evidence type="ECO:0000313" key="2">
    <source>
        <dbReference type="Proteomes" id="UP000594034"/>
    </source>
</evidence>
<dbReference type="EMBL" id="CP040449">
    <property type="protein sequence ID" value="QFI56087.1"/>
    <property type="molecule type" value="Genomic_DNA"/>
</dbReference>
<reference evidence="1 2" key="1">
    <citation type="submission" date="2019-05" db="EMBL/GenBank/DDBJ databases">
        <title>OXA-830, a novel chromosomally encoded expanded-spectrum class D beta-lactamase in Aeromonas simiae.</title>
        <authorList>
            <person name="Zhou W."/>
            <person name="Chen Q."/>
        </authorList>
    </citation>
    <scope>NUCLEOTIDE SEQUENCE [LARGE SCALE GENOMIC DNA]</scope>
    <source>
        <strain evidence="1 2">A6</strain>
    </source>
</reference>
<name>A0A5J6X147_9GAMM</name>
<dbReference type="Pfam" id="PF10387">
    <property type="entry name" value="DUF2442"/>
    <property type="match status" value="1"/>
</dbReference>
<proteinExistence type="predicted"/>